<dbReference type="PATRIC" id="fig|1615673.3.peg.1962"/>
<evidence type="ECO:0000313" key="3">
    <source>
        <dbReference type="Proteomes" id="UP000050852"/>
    </source>
</evidence>
<dbReference type="InterPro" id="IPR046673">
    <property type="entry name" value="ToxA_N"/>
</dbReference>
<dbReference type="Pfam" id="PF20178">
    <property type="entry name" value="ToxA_N"/>
    <property type="match status" value="1"/>
</dbReference>
<organism evidence="2 3">
    <name type="scientific">Pseudomonas paralactis</name>
    <dbReference type="NCBI Taxonomy" id="1615673"/>
    <lineage>
        <taxon>Bacteria</taxon>
        <taxon>Pseudomonadati</taxon>
        <taxon>Pseudomonadota</taxon>
        <taxon>Gammaproteobacteria</taxon>
        <taxon>Pseudomonadales</taxon>
        <taxon>Pseudomonadaceae</taxon>
        <taxon>Pseudomonas</taxon>
    </lineage>
</organism>
<reference evidence="2 3" key="1">
    <citation type="submission" date="2015-02" db="EMBL/GenBank/DDBJ databases">
        <title>Two Pseudomonas sp. nov., isolated from raw milk.</title>
        <authorList>
            <person name="Wenning M."/>
            <person name="von Neubeck M."/>
            <person name="Huptas C."/>
            <person name="Scherer S."/>
        </authorList>
    </citation>
    <scope>NUCLEOTIDE SEQUENCE [LARGE SCALE GENOMIC DNA]</scope>
    <source>
        <strain evidence="2 3">DSM 29164</strain>
    </source>
</reference>
<dbReference type="Proteomes" id="UP000050852">
    <property type="component" value="Unassembled WGS sequence"/>
</dbReference>
<accession>A0A0R3AUH1</accession>
<feature type="domain" description="Dermonecrotic toxin N-terminal" evidence="1">
    <location>
        <begin position="473"/>
        <end position="722"/>
    </location>
</feature>
<dbReference type="EMBL" id="JYLN01000002">
    <property type="protein sequence ID" value="KRP73761.1"/>
    <property type="molecule type" value="Genomic_DNA"/>
</dbReference>
<gene>
    <name evidence="2" type="ORF">TX23_04870</name>
</gene>
<sequence>MIKQGTTMQLAPRLSSTPSATLAALQDNDYKTHYREQLEAVGKRLQILRRRPTFSAFVNERLNATFTSSAGSLEASRIFISNDSTDLPVAQPSNNATGLLPSLMDAGIKRIVGQQSALFASPQTRFTLGREAQDDEDLPSSLTPTAFSVFLDDLAGSLDSAYKTRLDAFWNEAVSATDPRSVKQLVIASRSDQLRLEAILLRADGTLNSNGVLLIEEFIAYPDAKARHSRPRRPAAYTVVLKGEGAAPDLSLHGALVLTVRDQSYSVSEASPPDAAPKVRPIAVDADVGFVILFTPNRGLEAFPSLESLDKELHRRLNTDNEFDSLFELLADKDVESATDIRDKAHVTGCFDYKEVLGPIVSVSVSSQYEKLIHDFKSMVAHYQQRGIHADISQLPASLNFTTDMERLFGVRRVMLARETKRSKAELEQFLSAASEPDKQAWATAVREYLSELQNAQAGDGLPSISQFGDHDALLAYSDERLAQALEDEYGIDESPSDIKVTIRRPNPAPGIYFPGARPNPQLGQSHYSIETKSLAELALENVDYLDEVFVAKSRLSLHGKPFTQLTTQQVKDLVRDTDIGGSYIDFLKRHLQTSAEAKNLKQDFVNVMLKQLRVDAIEAKISRDYLPDPQDRGYHLVENVLDHPTETAQRATFEGHKVTVAALYVRDIHVLGVLAFISSSPKINVVVLYTPRAKDGRVFREYNGMAQLLEQFVNNTAWHDYLYERMDGGTLPRMRSTFKRGIFREEVSLSPIRGNFLERTYDWETRAAIVRADRRTTSTHESNVRSTWTVVEGLVEVALAVFPVKVTFVIGLVRSAMALSAALDALQNDDSIGATHEFVKAFTHLVGALVDGAVGVAPVRFTPSRVHGLPRSMALRAAPKDVTPLSGWESQGIYTRAGKGSTPGQHFLKEKDQWYKVAYDETSGTGTWRLKKPRQTGEHAYHQPPISQNALNEWVIRSPHYGLRGGYHSRMACDDLTRFYPDLDTLQAARVLDSFEFPVGRERAMELRFVRHLGRNSLESQAIGLRDIPHEFRQYLNPATTLDQVRLRLQGIEPSAYAVPVALPAARPSVIVTNHWKSWGQQIQAGLLNKVQHTYGVFEYKPVFTAEAGWSLVEGTFIKLNDRFYRTTFDVRWYDTTVAIRNSNVSYGDFDSFELMLRNNPSEQPMIATYNRATAAWEVLERRPFEKKIAAYVEDAFPEMTPSSRTQVARAVFNRYQKDFKFVDMLRVWRTGQTHVADPLSLLELTRRTRGANRRLHIGRAHRGTQPTVWRRLDFEPDSFHPHYHQAVTRQGPVTLRALMVEVMRRVTRAEFLESTSDGTALLFRRVGDDMLYCLHPVDVTEPFITARVEGFAVPRDFFSFRNSRALVESALGENKLINLVGGVQHNRHGVQPPQLFIIKLDAFAT</sequence>
<name>A0A0R3AUH1_9PSED</name>
<evidence type="ECO:0000313" key="2">
    <source>
        <dbReference type="EMBL" id="KRP73761.1"/>
    </source>
</evidence>
<evidence type="ECO:0000259" key="1">
    <source>
        <dbReference type="Pfam" id="PF20178"/>
    </source>
</evidence>
<proteinExistence type="predicted"/>
<comment type="caution">
    <text evidence="2">The sequence shown here is derived from an EMBL/GenBank/DDBJ whole genome shotgun (WGS) entry which is preliminary data.</text>
</comment>
<protein>
    <recommendedName>
        <fullName evidence="1">Dermonecrotic toxin N-terminal domain-containing protein</fullName>
    </recommendedName>
</protein>